<feature type="domain" description="DUF6973" evidence="1">
    <location>
        <begin position="109"/>
        <end position="191"/>
    </location>
</feature>
<proteinExistence type="predicted"/>
<evidence type="ECO:0000259" key="1">
    <source>
        <dbReference type="Pfam" id="PF22322"/>
    </source>
</evidence>
<dbReference type="AlphaFoldDB" id="A0A9W7US35"/>
<accession>A0A9W7US35</accession>
<protein>
    <recommendedName>
        <fullName evidence="1">DUF6973 domain-containing protein</fullName>
    </recommendedName>
</protein>
<dbReference type="Proteomes" id="UP000323321">
    <property type="component" value="Unassembled WGS sequence"/>
</dbReference>
<name>A0A9W7US35_BACCE</name>
<dbReference type="Pfam" id="PF22322">
    <property type="entry name" value="DUF6973"/>
    <property type="match status" value="1"/>
</dbReference>
<organism evidence="2 3">
    <name type="scientific">Bacillus cereus</name>
    <dbReference type="NCBI Taxonomy" id="1396"/>
    <lineage>
        <taxon>Bacteria</taxon>
        <taxon>Bacillati</taxon>
        <taxon>Bacillota</taxon>
        <taxon>Bacilli</taxon>
        <taxon>Bacillales</taxon>
        <taxon>Bacillaceae</taxon>
        <taxon>Bacillus</taxon>
        <taxon>Bacillus cereus group</taxon>
    </lineage>
</organism>
<reference evidence="2 3" key="1">
    <citation type="submission" date="2018-08" db="EMBL/GenBank/DDBJ databases">
        <title>Bacillus phenotypic plasticity.</title>
        <authorList>
            <person name="Hurtado E."/>
        </authorList>
    </citation>
    <scope>NUCLEOTIDE SEQUENCE [LARGE SCALE GENOMIC DNA]</scope>
    <source>
        <strain evidence="2 3">111b</strain>
    </source>
</reference>
<dbReference type="EMBL" id="QSMZ01000006">
    <property type="protein sequence ID" value="KAA6470112.1"/>
    <property type="molecule type" value="Genomic_DNA"/>
</dbReference>
<gene>
    <name evidence="2" type="ORF">DX932_09715</name>
</gene>
<evidence type="ECO:0000313" key="3">
    <source>
        <dbReference type="Proteomes" id="UP000323321"/>
    </source>
</evidence>
<evidence type="ECO:0000313" key="2">
    <source>
        <dbReference type="EMBL" id="KAA6470112.1"/>
    </source>
</evidence>
<comment type="caution">
    <text evidence="2">The sequence shown here is derived from an EMBL/GenBank/DDBJ whole genome shotgun (WGS) entry which is preliminary data.</text>
</comment>
<sequence length="229" mass="25740">MKLKKTVFGILSGILLTMTVGNNAAAETAPVNEQAYMAAFEQLVVEMENGQIQNEEEGNERFDELVNEKENNPKTRVQRSASIANALGKSEEMQACLRSIGAYKCGQARLNANAAINMATAYYPKASLNNGKGDAFRHGYWNALMCKSIGCSNAKIVADNHERYNMTEKKLHDMDYYNNERGRIMYNWRAANGYALTPQGLADNLNQDIRNGLLKYIRQPEGWLLWTNQ</sequence>
<dbReference type="InterPro" id="IPR054246">
    <property type="entry name" value="DUF6973"/>
</dbReference>